<protein>
    <submittedName>
        <fullName evidence="3">Uncharacterized protein</fullName>
    </submittedName>
</protein>
<accession>A0A915JER2</accession>
<feature type="transmembrane region" description="Helical" evidence="1">
    <location>
        <begin position="6"/>
        <end position="23"/>
    </location>
</feature>
<feature type="transmembrane region" description="Helical" evidence="1">
    <location>
        <begin position="98"/>
        <end position="115"/>
    </location>
</feature>
<name>A0A915JER2_ROMCU</name>
<dbReference type="Proteomes" id="UP000887565">
    <property type="component" value="Unplaced"/>
</dbReference>
<proteinExistence type="predicted"/>
<keyword evidence="1" id="KW-1133">Transmembrane helix</keyword>
<organism evidence="2 3">
    <name type="scientific">Romanomermis culicivorax</name>
    <name type="common">Nematode worm</name>
    <dbReference type="NCBI Taxonomy" id="13658"/>
    <lineage>
        <taxon>Eukaryota</taxon>
        <taxon>Metazoa</taxon>
        <taxon>Ecdysozoa</taxon>
        <taxon>Nematoda</taxon>
        <taxon>Enoplea</taxon>
        <taxon>Dorylaimia</taxon>
        <taxon>Mermithida</taxon>
        <taxon>Mermithoidea</taxon>
        <taxon>Mermithidae</taxon>
        <taxon>Romanomermis</taxon>
    </lineage>
</organism>
<reference evidence="3" key="1">
    <citation type="submission" date="2022-11" db="UniProtKB">
        <authorList>
            <consortium name="WormBaseParasite"/>
        </authorList>
    </citation>
    <scope>IDENTIFICATION</scope>
</reference>
<evidence type="ECO:0000256" key="1">
    <source>
        <dbReference type="SAM" id="Phobius"/>
    </source>
</evidence>
<dbReference type="AlphaFoldDB" id="A0A915JER2"/>
<keyword evidence="1" id="KW-0812">Transmembrane</keyword>
<evidence type="ECO:0000313" key="2">
    <source>
        <dbReference type="Proteomes" id="UP000887565"/>
    </source>
</evidence>
<keyword evidence="1" id="KW-0472">Membrane</keyword>
<dbReference type="WBParaSite" id="nRc.2.0.1.t24678-RA">
    <property type="protein sequence ID" value="nRc.2.0.1.t24678-RA"/>
    <property type="gene ID" value="nRc.2.0.1.g24678"/>
</dbReference>
<sequence>KFFAANFLLTISAIGICVTLSSIKNFKESQINFPVFAQRIQEARLMKILVAIFSPRDCENEKSEKEKILIEQNLDVENGNKEINFGNRWSEFAADMQAILLIFYCILYSILFLAYL</sequence>
<keyword evidence="2" id="KW-1185">Reference proteome</keyword>
<evidence type="ECO:0000313" key="3">
    <source>
        <dbReference type="WBParaSite" id="nRc.2.0.1.t24678-RA"/>
    </source>
</evidence>